<dbReference type="FunFam" id="3.40.50.980:FF:000001">
    <property type="entry name" value="Non-ribosomal peptide synthetase"/>
    <property type="match status" value="1"/>
</dbReference>
<dbReference type="InterPro" id="IPR045851">
    <property type="entry name" value="AMP-bd_C_sf"/>
</dbReference>
<keyword evidence="7" id="KW-0045">Antibiotic biosynthesis</keyword>
<dbReference type="FunFam" id="1.10.1200.10:FF:000005">
    <property type="entry name" value="Nonribosomal peptide synthetase 1"/>
    <property type="match status" value="1"/>
</dbReference>
<dbReference type="Pfam" id="PF00668">
    <property type="entry name" value="Condensation"/>
    <property type="match status" value="1"/>
</dbReference>
<dbReference type="GO" id="GO:0044550">
    <property type="term" value="P:secondary metabolite biosynthetic process"/>
    <property type="evidence" value="ECO:0007669"/>
    <property type="project" value="TreeGrafter"/>
</dbReference>
<accession>A0A109FV85</accession>
<evidence type="ECO:0000256" key="5">
    <source>
        <dbReference type="ARBA" id="ARBA00022741"/>
    </source>
</evidence>
<dbReference type="Pfam" id="PF00550">
    <property type="entry name" value="PP-binding"/>
    <property type="match status" value="1"/>
</dbReference>
<dbReference type="SUPFAM" id="SSF47336">
    <property type="entry name" value="ACP-like"/>
    <property type="match status" value="1"/>
</dbReference>
<comment type="similarity">
    <text evidence="2">Belongs to the ATP-dependent AMP-binding enzyme family.</text>
</comment>
<dbReference type="PROSITE" id="PS00455">
    <property type="entry name" value="AMP_BINDING"/>
    <property type="match status" value="1"/>
</dbReference>
<comment type="cofactor">
    <cofactor evidence="1">
        <name>pantetheine 4'-phosphate</name>
        <dbReference type="ChEBI" id="CHEBI:47942"/>
    </cofactor>
</comment>
<keyword evidence="3" id="KW-0596">Phosphopantetheine</keyword>
<evidence type="ECO:0000259" key="8">
    <source>
        <dbReference type="PROSITE" id="PS50075"/>
    </source>
</evidence>
<dbReference type="GO" id="GO:0003824">
    <property type="term" value="F:catalytic activity"/>
    <property type="evidence" value="ECO:0007669"/>
    <property type="project" value="InterPro"/>
</dbReference>
<dbReference type="PROSITE" id="PS00012">
    <property type="entry name" value="PHOSPHOPANTETHEINE"/>
    <property type="match status" value="1"/>
</dbReference>
<dbReference type="GO" id="GO:0005829">
    <property type="term" value="C:cytosol"/>
    <property type="evidence" value="ECO:0007669"/>
    <property type="project" value="TreeGrafter"/>
</dbReference>
<gene>
    <name evidence="9" type="ORF">AWW70_26135</name>
</gene>
<dbReference type="SMART" id="SM00823">
    <property type="entry name" value="PKS_PP"/>
    <property type="match status" value="1"/>
</dbReference>
<dbReference type="InterPro" id="IPR010071">
    <property type="entry name" value="AA_adenyl_dom"/>
</dbReference>
<dbReference type="GO" id="GO:0008610">
    <property type="term" value="P:lipid biosynthetic process"/>
    <property type="evidence" value="ECO:0007669"/>
    <property type="project" value="UniProtKB-ARBA"/>
</dbReference>
<keyword evidence="5" id="KW-0547">Nucleotide-binding</keyword>
<reference evidence="9 10" key="1">
    <citation type="submission" date="2016-01" db="EMBL/GenBank/DDBJ databases">
        <authorList>
            <person name="McClelland M."/>
            <person name="Jain A."/>
            <person name="Saraogi P."/>
            <person name="Mendelson R."/>
            <person name="Westerman R."/>
            <person name="SanMiguel P."/>
            <person name="Csonka L."/>
        </authorList>
    </citation>
    <scope>NUCLEOTIDE SEQUENCE [LARGE SCALE GENOMIC DNA]</scope>
    <source>
        <strain evidence="9 10">PE8-15</strain>
    </source>
</reference>
<dbReference type="CDD" id="cd05930">
    <property type="entry name" value="A_NRPS"/>
    <property type="match status" value="1"/>
</dbReference>
<dbReference type="Pfam" id="PF00501">
    <property type="entry name" value="AMP-binding"/>
    <property type="match status" value="1"/>
</dbReference>
<dbReference type="InterPro" id="IPR001242">
    <property type="entry name" value="Condensation_dom"/>
</dbReference>
<proteinExistence type="inferred from homology"/>
<evidence type="ECO:0000313" key="10">
    <source>
        <dbReference type="Proteomes" id="UP000065797"/>
    </source>
</evidence>
<dbReference type="SUPFAM" id="SSF52777">
    <property type="entry name" value="CoA-dependent acyltransferases"/>
    <property type="match status" value="2"/>
</dbReference>
<dbReference type="InterPro" id="IPR000873">
    <property type="entry name" value="AMP-dep_synth/lig_dom"/>
</dbReference>
<dbReference type="PANTHER" id="PTHR45527">
    <property type="entry name" value="NONRIBOSOMAL PEPTIDE SYNTHETASE"/>
    <property type="match status" value="1"/>
</dbReference>
<dbReference type="GO" id="GO:0017000">
    <property type="term" value="P:antibiotic biosynthetic process"/>
    <property type="evidence" value="ECO:0007669"/>
    <property type="project" value="UniProtKB-KW"/>
</dbReference>
<dbReference type="InterPro" id="IPR020845">
    <property type="entry name" value="AMP-binding_CS"/>
</dbReference>
<dbReference type="Gene3D" id="1.10.1200.10">
    <property type="entry name" value="ACP-like"/>
    <property type="match status" value="1"/>
</dbReference>
<dbReference type="GO" id="GO:0043041">
    <property type="term" value="P:amino acid activation for nonribosomal peptide biosynthetic process"/>
    <property type="evidence" value="ECO:0007669"/>
    <property type="project" value="TreeGrafter"/>
</dbReference>
<dbReference type="InterPro" id="IPR023213">
    <property type="entry name" value="CAT-like_dom_sf"/>
</dbReference>
<feature type="domain" description="Carrier" evidence="8">
    <location>
        <begin position="944"/>
        <end position="1019"/>
    </location>
</feature>
<organism evidence="9 10">
    <name type="scientific">Bacillus mycoides</name>
    <dbReference type="NCBI Taxonomy" id="1405"/>
    <lineage>
        <taxon>Bacteria</taxon>
        <taxon>Bacillati</taxon>
        <taxon>Bacillota</taxon>
        <taxon>Bacilli</taxon>
        <taxon>Bacillales</taxon>
        <taxon>Bacillaceae</taxon>
        <taxon>Bacillus</taxon>
        <taxon>Bacillus cereus group</taxon>
    </lineage>
</organism>
<dbReference type="RefSeq" id="WP_060751829.1">
    <property type="nucleotide sequence ID" value="NZ_LRPH01000094.1"/>
</dbReference>
<dbReference type="InterPro" id="IPR006162">
    <property type="entry name" value="Ppantetheine_attach_site"/>
</dbReference>
<evidence type="ECO:0000256" key="3">
    <source>
        <dbReference type="ARBA" id="ARBA00022450"/>
    </source>
</evidence>
<keyword evidence="4" id="KW-0597">Phosphoprotein</keyword>
<protein>
    <recommendedName>
        <fullName evidence="8">Carrier domain-containing protein</fullName>
    </recommendedName>
</protein>
<dbReference type="NCBIfam" id="TIGR01733">
    <property type="entry name" value="AA-adenyl-dom"/>
    <property type="match status" value="1"/>
</dbReference>
<dbReference type="EMBL" id="LRPH01000094">
    <property type="protein sequence ID" value="KWU54894.1"/>
    <property type="molecule type" value="Genomic_DNA"/>
</dbReference>
<evidence type="ECO:0000256" key="1">
    <source>
        <dbReference type="ARBA" id="ARBA00001957"/>
    </source>
</evidence>
<dbReference type="InterPro" id="IPR020806">
    <property type="entry name" value="PKS_PP-bd"/>
</dbReference>
<sequence length="1046" mass="121180">MKTVEGFSLSSHQKRIWELQDVYNIPFYNHLTLKIQGKLSIPDLTDCFINTINQYEILRSRLQKVEGMEYPIQVILEKAYFSFSYNSNLQDEEELQVEALDIVRQKLQAENGGTVHINISKISEYEHELNIYGLSLNTDFISLQLIVNHAFKLYTTNQSVAEEEIIQYVDFSQWQNELLENDRISYKTQIVRKALPFERLKESSTESNRQSIRNLLPEELSMKIRELAQLYNLDVPTFFFASWKAFLSKVACHNLPVGLVVDGRNYEELKLSIGQFEKVIPIEVYDAQQTFIQYNKQVQEHLTKSMEKVEYVDISTLFSGSEDYIPYQFRYLDNQVIAQQGDITLTMKDFRSENEKYKLLLSVLCTNENFELFLQFDGSMYLMDDVERLFTQFLFFLNQCIKKPHKELIHLSFLTKQEEDRLKVKLNTDRYSQLESLQKNHVLDYIEEQAELNGDLLAIVSEGKSITYRELQSKTNQLTRYLKRFVEPEDRVVLCMPRSAEAIISMLAVLKSGASFVPVDSKWPINRIRYAIEDSAAKLVLTNKQSLLDELKQIPVQQVNLSKEWKVIEKENESCLPSVSLLPQQLAYVLYTSGSTGLPKGVCIQHNSLLNYLLWFEQQFSDKEIELPFMAELGFDAFLKQVFYPLMKGKQVTLFSEDEVLQPLTFLNRFLKHQLNAINCVPSLWAAFIEEIRKDDRVIESVRAKLRLLLIGGEKISSELLQMTWNIFPDLEVVNLYGPTETTSNATYAYIKNELFIPIGIPVRETQTYVFDEEMHSVAIGQIGELYIGGLGVARGYFGNSGMTAERFIPNPFESGERLYKTGDLVRLMANGELEFIGRKDEQIKMNGKRVDLNEIETVIRKHPSIKDTVIIPMDDQGLSLLAFCVGEIVEEGIREFTKKWLPQYMVPAKFIRLNEIPLNSNRKINRASLIQLYEKLEIEKYVAPRNEFEEVIVGIWEEVLKKKQVSVADNFFELGGHSLNATQIISRIRKIYELEIPVSLLFEAETTEKLCQGINRLYPQESDYIDLVSKAYLKAEKLAMEEVSF</sequence>
<dbReference type="Proteomes" id="UP000065797">
    <property type="component" value="Unassembled WGS sequence"/>
</dbReference>
<name>A0A109FV85_BACMY</name>
<dbReference type="GO" id="GO:0031177">
    <property type="term" value="F:phosphopantetheine binding"/>
    <property type="evidence" value="ECO:0007669"/>
    <property type="project" value="InterPro"/>
</dbReference>
<evidence type="ECO:0000256" key="6">
    <source>
        <dbReference type="ARBA" id="ARBA00022840"/>
    </source>
</evidence>
<dbReference type="Gene3D" id="3.30.559.30">
    <property type="entry name" value="Nonribosomal peptide synthetase, condensation domain"/>
    <property type="match status" value="1"/>
</dbReference>
<dbReference type="GO" id="GO:0005524">
    <property type="term" value="F:ATP binding"/>
    <property type="evidence" value="ECO:0007669"/>
    <property type="project" value="UniProtKB-KW"/>
</dbReference>
<keyword evidence="6" id="KW-0067">ATP-binding</keyword>
<comment type="caution">
    <text evidence="9">The sequence shown here is derived from an EMBL/GenBank/DDBJ whole genome shotgun (WGS) entry which is preliminary data.</text>
</comment>
<dbReference type="Gene3D" id="2.30.38.10">
    <property type="entry name" value="Luciferase, Domain 3"/>
    <property type="match status" value="1"/>
</dbReference>
<dbReference type="PROSITE" id="PS50075">
    <property type="entry name" value="CARRIER"/>
    <property type="match status" value="1"/>
</dbReference>
<dbReference type="SUPFAM" id="SSF56801">
    <property type="entry name" value="Acetyl-CoA synthetase-like"/>
    <property type="match status" value="1"/>
</dbReference>
<evidence type="ECO:0000256" key="7">
    <source>
        <dbReference type="ARBA" id="ARBA00023194"/>
    </source>
</evidence>
<evidence type="ECO:0000256" key="4">
    <source>
        <dbReference type="ARBA" id="ARBA00022553"/>
    </source>
</evidence>
<dbReference type="Gene3D" id="3.30.300.30">
    <property type="match status" value="1"/>
</dbReference>
<evidence type="ECO:0000313" key="9">
    <source>
        <dbReference type="EMBL" id="KWU54894.1"/>
    </source>
</evidence>
<dbReference type="InterPro" id="IPR009081">
    <property type="entry name" value="PP-bd_ACP"/>
</dbReference>
<dbReference type="Pfam" id="PF13193">
    <property type="entry name" value="AMP-binding_C"/>
    <property type="match status" value="1"/>
</dbReference>
<dbReference type="Gene3D" id="3.30.559.10">
    <property type="entry name" value="Chloramphenicol acetyltransferase-like domain"/>
    <property type="match status" value="1"/>
</dbReference>
<dbReference type="PANTHER" id="PTHR45527:SF1">
    <property type="entry name" value="FATTY ACID SYNTHASE"/>
    <property type="match status" value="1"/>
</dbReference>
<dbReference type="InterPro" id="IPR025110">
    <property type="entry name" value="AMP-bd_C"/>
</dbReference>
<evidence type="ECO:0000256" key="2">
    <source>
        <dbReference type="ARBA" id="ARBA00006432"/>
    </source>
</evidence>
<dbReference type="InterPro" id="IPR036736">
    <property type="entry name" value="ACP-like_sf"/>
</dbReference>
<dbReference type="Gene3D" id="3.40.50.980">
    <property type="match status" value="2"/>
</dbReference>
<dbReference type="AlphaFoldDB" id="A0A109FV85"/>